<reference evidence="4" key="2">
    <citation type="submission" date="2006-04" db="EMBL/GenBank/DDBJ databases">
        <authorList>
            <consortium name="The International Medicago Genome Annotation Group"/>
        </authorList>
    </citation>
    <scope>NUCLEOTIDE SEQUENCE</scope>
</reference>
<evidence type="ECO:0000313" key="4">
    <source>
        <dbReference type="EMBL" id="ABE88116.1"/>
    </source>
</evidence>
<evidence type="ECO:0000256" key="1">
    <source>
        <dbReference type="ARBA" id="ARBA00022729"/>
    </source>
</evidence>
<sequence length="248" mass="27610">MILTTAQSPFYLYSICENSTEKTLNTSYQSNVNSLLSWINSDSDLGTISNHNIIGSNNSDDHDNVYGLYGCRGDITGSFCRFCINTAVREIAQRCPNSVSALIWYDVCVMGYTNQNTTGKVIVTPSWNITGSRNVKDSTELGKAENNMMSLIRKVTTESSPVWATGEFIWSDTEKRYGLVQCNRDLSKDGCKECLEAMLDLVPQCCGTKVAWAVMSPSCGLKIDDYMFYQLQTESPPMPNPEISMKIL</sequence>
<dbReference type="CDD" id="cd23509">
    <property type="entry name" value="Gnk2-like"/>
    <property type="match status" value="2"/>
</dbReference>
<keyword evidence="1" id="KW-0732">Signal</keyword>
<evidence type="ECO:0000256" key="2">
    <source>
        <dbReference type="ARBA" id="ARBA00022737"/>
    </source>
</evidence>
<dbReference type="PANTHER" id="PTHR32099">
    <property type="entry name" value="CYSTEINE-RICH REPEAT SECRETORY PROTEIN"/>
    <property type="match status" value="1"/>
</dbReference>
<dbReference type="InterPro" id="IPR002902">
    <property type="entry name" value="GNK2"/>
</dbReference>
<evidence type="ECO:0000259" key="3">
    <source>
        <dbReference type="PROSITE" id="PS51473"/>
    </source>
</evidence>
<dbReference type="Gene3D" id="3.30.430.20">
    <property type="entry name" value="Gnk2 domain, C-X8-C-X2-C motif"/>
    <property type="match status" value="2"/>
</dbReference>
<feature type="domain" description="Gnk2-homologous" evidence="3">
    <location>
        <begin position="10"/>
        <end position="117"/>
    </location>
</feature>
<dbReference type="InterPro" id="IPR038408">
    <property type="entry name" value="GNK2_sf"/>
</dbReference>
<organism evidence="4">
    <name type="scientific">Medicago truncatula</name>
    <name type="common">Barrel medic</name>
    <name type="synonym">Medicago tribuloides</name>
    <dbReference type="NCBI Taxonomy" id="3880"/>
    <lineage>
        <taxon>Eukaryota</taxon>
        <taxon>Viridiplantae</taxon>
        <taxon>Streptophyta</taxon>
        <taxon>Embryophyta</taxon>
        <taxon>Tracheophyta</taxon>
        <taxon>Spermatophyta</taxon>
        <taxon>Magnoliopsida</taxon>
        <taxon>eudicotyledons</taxon>
        <taxon>Gunneridae</taxon>
        <taxon>Pentapetalae</taxon>
        <taxon>rosids</taxon>
        <taxon>fabids</taxon>
        <taxon>Fabales</taxon>
        <taxon>Fabaceae</taxon>
        <taxon>Papilionoideae</taxon>
        <taxon>50 kb inversion clade</taxon>
        <taxon>NPAAA clade</taxon>
        <taxon>Hologalegina</taxon>
        <taxon>IRL clade</taxon>
        <taxon>Trifolieae</taxon>
        <taxon>Medicago</taxon>
    </lineage>
</organism>
<dbReference type="AlphaFoldDB" id="Q1S5J0"/>
<name>Q1S5J0_MEDTR</name>
<dbReference type="Pfam" id="PF01657">
    <property type="entry name" value="Stress-antifung"/>
    <property type="match status" value="2"/>
</dbReference>
<reference evidence="4" key="1">
    <citation type="submission" date="2006-03" db="EMBL/GenBank/DDBJ databases">
        <authorList>
            <person name="Qin B."/>
            <person name="Lin S."/>
            <person name="Roe B.A."/>
        </authorList>
    </citation>
    <scope>NUCLEOTIDE SEQUENCE</scope>
</reference>
<dbReference type="PANTHER" id="PTHR32099:SF42">
    <property type="entry name" value="CYSTEINE-RICH RECEPTOR-LIKE PROTEIN KINASE 9-RELATED"/>
    <property type="match status" value="1"/>
</dbReference>
<proteinExistence type="predicted"/>
<dbReference type="PROSITE" id="PS51473">
    <property type="entry name" value="GNK2"/>
    <property type="match status" value="2"/>
</dbReference>
<keyword evidence="2" id="KW-0677">Repeat</keyword>
<accession>Q1S5J0</accession>
<feature type="domain" description="Gnk2-homologous" evidence="3">
    <location>
        <begin position="123"/>
        <end position="228"/>
    </location>
</feature>
<dbReference type="EMBL" id="AC147431">
    <property type="protein sequence ID" value="ABE88116.1"/>
    <property type="molecule type" value="Genomic_DNA"/>
</dbReference>
<protein>
    <recommendedName>
        <fullName evidence="3">Gnk2-homologous domain-containing protein</fullName>
    </recommendedName>
</protein>
<gene>
    <name evidence="4" type="ORF">MtrDRAFT_AC147431g59v2</name>
</gene>